<organism evidence="1 2">
    <name type="scientific">Zygosaccharomyces mellis</name>
    <dbReference type="NCBI Taxonomy" id="42258"/>
    <lineage>
        <taxon>Eukaryota</taxon>
        <taxon>Fungi</taxon>
        <taxon>Dikarya</taxon>
        <taxon>Ascomycota</taxon>
        <taxon>Saccharomycotina</taxon>
        <taxon>Saccharomycetes</taxon>
        <taxon>Saccharomycetales</taxon>
        <taxon>Saccharomycetaceae</taxon>
        <taxon>Zygosaccharomyces</taxon>
    </lineage>
</organism>
<dbReference type="Proteomes" id="UP000301737">
    <property type="component" value="Unassembled WGS sequence"/>
</dbReference>
<evidence type="ECO:0000313" key="1">
    <source>
        <dbReference type="EMBL" id="GCF00425.1"/>
    </source>
</evidence>
<keyword evidence="2" id="KW-1185">Reference proteome</keyword>
<dbReference type="EMBL" id="BIMX01000018">
    <property type="protein sequence ID" value="GCF00425.1"/>
    <property type="molecule type" value="Genomic_DNA"/>
</dbReference>
<protein>
    <submittedName>
        <fullName evidence="1">Uncharacterized protein</fullName>
    </submittedName>
</protein>
<accession>A0A4C2E8C5</accession>
<sequence length="351" mass="41911">MLCRELYQLLSKDYSTKVCKLTFAPNQPGINDPFFISEETKCIEIVCFKNTYLSIFKEAHDYFKDYQLISASPKNWNTYYSSLGYLLTTPENKTNFNVHYETFFKLWAVDNAKELLNHELKMVQRLLTSSNNRLNKSSSLWQMYRKLYVLSLDNNDKTNHDYILTFLESGTRHFSNYYCWNTSRWFFDALPINEKKIMFDEIKRFSFKNLKDCSSWDALSYMVCRQQKKDNHNIKNYHQLREQYYTEYQWPELEVDEILAEIIHLIDSFSVTELPPFLCCRTIAVNFPKSQILTKSLKKWTSDVEKFELEYGPPQFIRKNPIPASKFTDDVILSGLSRHIGYKKRFIERNL</sequence>
<comment type="caution">
    <text evidence="1">The sequence shown here is derived from an EMBL/GenBank/DDBJ whole genome shotgun (WGS) entry which is preliminary data.</text>
</comment>
<dbReference type="OrthoDB" id="5358702at2759"/>
<gene>
    <name evidence="1" type="ORF">ZYGM_002140</name>
</gene>
<name>A0A4C2E8C5_9SACH</name>
<dbReference type="AlphaFoldDB" id="A0A4C2E8C5"/>
<proteinExistence type="predicted"/>
<reference evidence="1 2" key="1">
    <citation type="submission" date="2019-01" db="EMBL/GenBank/DDBJ databases">
        <title>Draft Genome Sequencing of Zygosaccharomyces mellis Ca-7.</title>
        <authorList>
            <person name="Shiwa Y."/>
            <person name="Kanesaki Y."/>
            <person name="Ishige T."/>
            <person name="Mura K."/>
            <person name="Hori T."/>
            <person name="Tamura T."/>
        </authorList>
    </citation>
    <scope>NUCLEOTIDE SEQUENCE [LARGE SCALE GENOMIC DNA]</scope>
    <source>
        <strain evidence="1 2">Ca-7</strain>
    </source>
</reference>
<evidence type="ECO:0000313" key="2">
    <source>
        <dbReference type="Proteomes" id="UP000301737"/>
    </source>
</evidence>